<evidence type="ECO:0000256" key="5">
    <source>
        <dbReference type="ARBA" id="ARBA00023242"/>
    </source>
</evidence>
<dbReference type="AlphaFoldDB" id="A0AAD8S433"/>
<organism evidence="7 8">
    <name type="scientific">Lolium multiflorum</name>
    <name type="common">Italian ryegrass</name>
    <name type="synonym">Lolium perenne subsp. multiflorum</name>
    <dbReference type="NCBI Taxonomy" id="4521"/>
    <lineage>
        <taxon>Eukaryota</taxon>
        <taxon>Viridiplantae</taxon>
        <taxon>Streptophyta</taxon>
        <taxon>Embryophyta</taxon>
        <taxon>Tracheophyta</taxon>
        <taxon>Spermatophyta</taxon>
        <taxon>Magnoliopsida</taxon>
        <taxon>Liliopsida</taxon>
        <taxon>Poales</taxon>
        <taxon>Poaceae</taxon>
        <taxon>BOP clade</taxon>
        <taxon>Pooideae</taxon>
        <taxon>Poodae</taxon>
        <taxon>Poeae</taxon>
        <taxon>Poeae Chloroplast Group 2 (Poeae type)</taxon>
        <taxon>Loliodinae</taxon>
        <taxon>Loliinae</taxon>
        <taxon>Lolium</taxon>
    </lineage>
</organism>
<protein>
    <recommendedName>
        <fullName evidence="6">MADS-box domain-containing protein</fullName>
    </recommendedName>
</protein>
<evidence type="ECO:0000256" key="4">
    <source>
        <dbReference type="ARBA" id="ARBA00023163"/>
    </source>
</evidence>
<dbReference type="PANTHER" id="PTHR11945:SF764">
    <property type="entry name" value="AGAMOUS-LIKE MADS-BOX PROTEIN AGL62"/>
    <property type="match status" value="1"/>
</dbReference>
<accession>A0AAD8S433</accession>
<dbReference type="SMART" id="SM00432">
    <property type="entry name" value="MADS"/>
    <property type="match status" value="1"/>
</dbReference>
<dbReference type="SUPFAM" id="SSF55455">
    <property type="entry name" value="SRF-like"/>
    <property type="match status" value="1"/>
</dbReference>
<keyword evidence="3" id="KW-0238">DNA-binding</keyword>
<evidence type="ECO:0000256" key="3">
    <source>
        <dbReference type="ARBA" id="ARBA00023125"/>
    </source>
</evidence>
<evidence type="ECO:0000256" key="1">
    <source>
        <dbReference type="ARBA" id="ARBA00004123"/>
    </source>
</evidence>
<keyword evidence="8" id="KW-1185">Reference proteome</keyword>
<evidence type="ECO:0000313" key="7">
    <source>
        <dbReference type="EMBL" id="KAK1644678.1"/>
    </source>
</evidence>
<dbReference type="PROSITE" id="PS50066">
    <property type="entry name" value="MADS_BOX_2"/>
    <property type="match status" value="1"/>
</dbReference>
<evidence type="ECO:0000256" key="2">
    <source>
        <dbReference type="ARBA" id="ARBA00023015"/>
    </source>
</evidence>
<dbReference type="EMBL" id="JAUUTY010000004">
    <property type="protein sequence ID" value="KAK1644678.1"/>
    <property type="molecule type" value="Genomic_DNA"/>
</dbReference>
<keyword evidence="2" id="KW-0805">Transcription regulation</keyword>
<name>A0AAD8S433_LOLMU</name>
<dbReference type="GO" id="GO:0046983">
    <property type="term" value="F:protein dimerization activity"/>
    <property type="evidence" value="ECO:0007669"/>
    <property type="project" value="InterPro"/>
</dbReference>
<proteinExistence type="predicted"/>
<dbReference type="GO" id="GO:0005634">
    <property type="term" value="C:nucleus"/>
    <property type="evidence" value="ECO:0007669"/>
    <property type="project" value="UniProtKB-SubCell"/>
</dbReference>
<dbReference type="PRINTS" id="PR00404">
    <property type="entry name" value="MADSDOMAIN"/>
</dbReference>
<sequence>MPRRERRSGVGHIANDKERDVTFYKRRFGLYKGAADLSALTGARVSVVLETDNGKIHSFGTPSAKPLVDAYLSGTAPYVDKVKEAKIAQVQSEVARLDMENTTKDKTNQIYIERMKKVQDENPGIAANLIFLKDEDLDLEDLHTLFNDLSRVQEDYQNRLTPLHHGHQAQISRQSMTTNMLPPAGLSYDHMQATCLSKQSPWSHHPSQQQLLSVPLSSPPEQTLSPLHTVKVPKILHTAPSASPQQLTSLLQPVPHLIHKLPPQQDRHLPCYPSPCNTVQPQQNYVSHNITFKHNLEDSALPVNSGVNNSAIDGLFGRDSWGYPLSNNVYHNGFLGVEACMGYNGTNVGQSSMETNGWFNAPPEYSCSRQDEDIHALYGGHH</sequence>
<reference evidence="7" key="1">
    <citation type="submission" date="2023-07" db="EMBL/GenBank/DDBJ databases">
        <title>A chromosome-level genome assembly of Lolium multiflorum.</title>
        <authorList>
            <person name="Chen Y."/>
            <person name="Copetti D."/>
            <person name="Kolliker R."/>
            <person name="Studer B."/>
        </authorList>
    </citation>
    <scope>NUCLEOTIDE SEQUENCE</scope>
    <source>
        <strain evidence="7">02402/16</strain>
        <tissue evidence="7">Leaf</tissue>
    </source>
</reference>
<comment type="caution">
    <text evidence="7">The sequence shown here is derived from an EMBL/GenBank/DDBJ whole genome shotgun (WGS) entry which is preliminary data.</text>
</comment>
<gene>
    <name evidence="7" type="ORF">QYE76_062483</name>
</gene>
<dbReference type="Pfam" id="PF00319">
    <property type="entry name" value="SRF-TF"/>
    <property type="match status" value="1"/>
</dbReference>
<feature type="domain" description="MADS-box" evidence="6">
    <location>
        <begin position="3"/>
        <end position="63"/>
    </location>
</feature>
<evidence type="ECO:0000313" key="8">
    <source>
        <dbReference type="Proteomes" id="UP001231189"/>
    </source>
</evidence>
<evidence type="ECO:0000259" key="6">
    <source>
        <dbReference type="PROSITE" id="PS50066"/>
    </source>
</evidence>
<dbReference type="GO" id="GO:0000978">
    <property type="term" value="F:RNA polymerase II cis-regulatory region sequence-specific DNA binding"/>
    <property type="evidence" value="ECO:0007669"/>
    <property type="project" value="TreeGrafter"/>
</dbReference>
<dbReference type="PANTHER" id="PTHR11945">
    <property type="entry name" value="MADS BOX PROTEIN"/>
    <property type="match status" value="1"/>
</dbReference>
<dbReference type="Gene3D" id="3.40.1810.10">
    <property type="entry name" value="Transcription factor, MADS-box"/>
    <property type="match status" value="1"/>
</dbReference>
<comment type="subcellular location">
    <subcellularLocation>
        <location evidence="1">Nucleus</location>
    </subcellularLocation>
</comment>
<dbReference type="InterPro" id="IPR002100">
    <property type="entry name" value="TF_MADSbox"/>
</dbReference>
<keyword evidence="4" id="KW-0804">Transcription</keyword>
<keyword evidence="5" id="KW-0539">Nucleus</keyword>
<dbReference type="InterPro" id="IPR036879">
    <property type="entry name" value="TF_MADSbox_sf"/>
</dbReference>
<dbReference type="GO" id="GO:0000981">
    <property type="term" value="F:DNA-binding transcription factor activity, RNA polymerase II-specific"/>
    <property type="evidence" value="ECO:0007669"/>
    <property type="project" value="TreeGrafter"/>
</dbReference>
<dbReference type="Proteomes" id="UP001231189">
    <property type="component" value="Unassembled WGS sequence"/>
</dbReference>